<name>A0A2A7AWP1_9FIRM</name>
<dbReference type="InterPro" id="IPR041657">
    <property type="entry name" value="HTH_17"/>
</dbReference>
<dbReference type="AlphaFoldDB" id="A0A2A7AWP1"/>
<dbReference type="Proteomes" id="UP000220480">
    <property type="component" value="Unassembled WGS sequence"/>
</dbReference>
<protein>
    <submittedName>
        <fullName evidence="3">DNA-binding protein</fullName>
    </submittedName>
</protein>
<feature type="domain" description="Helix-turn-helix" evidence="2">
    <location>
        <begin position="54"/>
        <end position="102"/>
    </location>
</feature>
<dbReference type="RefSeq" id="WP_097779799.1">
    <property type="nucleotide sequence ID" value="NZ_NMTZ01000021.1"/>
</dbReference>
<organism evidence="3 4">
    <name type="scientific">Faecalibacterium prausnitzii</name>
    <dbReference type="NCBI Taxonomy" id="853"/>
    <lineage>
        <taxon>Bacteria</taxon>
        <taxon>Bacillati</taxon>
        <taxon>Bacillota</taxon>
        <taxon>Clostridia</taxon>
        <taxon>Eubacteriales</taxon>
        <taxon>Oscillospiraceae</taxon>
        <taxon>Faecalibacterium</taxon>
    </lineage>
</organism>
<gene>
    <name evidence="3" type="ORF">CGS59_09745</name>
</gene>
<evidence type="ECO:0000256" key="1">
    <source>
        <dbReference type="SAM" id="MobiDB-lite"/>
    </source>
</evidence>
<evidence type="ECO:0000313" key="4">
    <source>
        <dbReference type="Proteomes" id="UP000220480"/>
    </source>
</evidence>
<reference evidence="3 4" key="1">
    <citation type="journal article" date="2017" name="Front. Microbiol.">
        <title>New Insights into the Diversity of the Genus Faecalibacterium.</title>
        <authorList>
            <person name="Benevides L."/>
            <person name="Burman S."/>
            <person name="Martin R."/>
            <person name="Robert V."/>
            <person name="Thomas M."/>
            <person name="Miquel S."/>
            <person name="Chain F."/>
            <person name="Sokol H."/>
            <person name="Bermudez-Humaran L.G."/>
            <person name="Morrison M."/>
            <person name="Langella P."/>
            <person name="Azevedo V.A."/>
            <person name="Chatel J.M."/>
            <person name="Soares S."/>
        </authorList>
    </citation>
    <scope>NUCLEOTIDE SEQUENCE [LARGE SCALE GENOMIC DNA]</scope>
    <source>
        <strain evidence="3 4">CNCM I 4644</strain>
    </source>
</reference>
<proteinExistence type="predicted"/>
<keyword evidence="3" id="KW-0238">DNA-binding</keyword>
<evidence type="ECO:0000259" key="2">
    <source>
        <dbReference type="Pfam" id="PF12728"/>
    </source>
</evidence>
<feature type="compositionally biased region" description="Basic and acidic residues" evidence="1">
    <location>
        <begin position="7"/>
        <end position="18"/>
    </location>
</feature>
<dbReference type="EMBL" id="NMTZ01000021">
    <property type="protein sequence ID" value="PDX83607.1"/>
    <property type="molecule type" value="Genomic_DNA"/>
</dbReference>
<evidence type="ECO:0000313" key="3">
    <source>
        <dbReference type="EMBL" id="PDX83607.1"/>
    </source>
</evidence>
<comment type="caution">
    <text evidence="3">The sequence shown here is derived from an EMBL/GenBank/DDBJ whole genome shotgun (WGS) entry which is preliminary data.</text>
</comment>
<dbReference type="Pfam" id="PF12728">
    <property type="entry name" value="HTH_17"/>
    <property type="match status" value="1"/>
</dbReference>
<accession>A0A2A7AWP1</accession>
<feature type="region of interest" description="Disordered" evidence="1">
    <location>
        <begin position="1"/>
        <end position="50"/>
    </location>
</feature>
<sequence>MNMNRPDTTEDVKSKDYTNKSLQKDSNPVTMKASKSPATESSDQTKAAKHEPLVYRVEEIAQLLAISPRAAYNLCNTTKDFRVLRIGTSIRVNKQSFDNWFAAV</sequence>
<feature type="compositionally biased region" description="Polar residues" evidence="1">
    <location>
        <begin position="19"/>
        <end position="29"/>
    </location>
</feature>
<feature type="compositionally biased region" description="Polar residues" evidence="1">
    <location>
        <begin position="36"/>
        <end position="45"/>
    </location>
</feature>
<dbReference type="GO" id="GO:0003677">
    <property type="term" value="F:DNA binding"/>
    <property type="evidence" value="ECO:0007669"/>
    <property type="project" value="UniProtKB-KW"/>
</dbReference>